<name>A0A918KKW0_9PROT</name>
<dbReference type="RefSeq" id="WP_189584124.1">
    <property type="nucleotide sequence ID" value="NZ_BMYV01000002.1"/>
</dbReference>
<evidence type="ECO:0000313" key="1">
    <source>
        <dbReference type="EMBL" id="GGX67293.1"/>
    </source>
</evidence>
<protein>
    <submittedName>
        <fullName evidence="1">Uncharacterized protein</fullName>
    </submittedName>
</protein>
<organism evidence="1 2">
    <name type="scientific">Litorimonas cladophorae</name>
    <dbReference type="NCBI Taxonomy" id="1220491"/>
    <lineage>
        <taxon>Bacteria</taxon>
        <taxon>Pseudomonadati</taxon>
        <taxon>Pseudomonadota</taxon>
        <taxon>Alphaproteobacteria</taxon>
        <taxon>Maricaulales</taxon>
        <taxon>Robiginitomaculaceae</taxon>
    </lineage>
</organism>
<sequence>MTTPSTDQNFIIFCGMESTSNADKRQFAVRKYMKKRLGADVKILHEIATPDHNASGLTIVVEASTIEVVMTALAAFEGSFAFQVSPVVIKTSRVKAGEMPKYAVFLPRMPEVAASLKAVDSDDVGLWLKLPETASFSDVLLLDTVTFGAAREFVEELAPGARVVSQHCFSLAALVAQVTGDKNVSIDQPLDIDHTLSVAVGSSQLISRRYDSFYAPMVDEKYPFNSSVVLGTAAKDVSTHIGNQSVFVWPKYNYPIWNFRRFVWSNSYYGSYVVKPWVLPRGIIPASDNDTTYVVEARENHAYVDGDQYTFSVQNKLSIWLNDLMATPKYDAVWPEDSYSGGSKLAYDYIVSFLPGKTEPKTGSNLDSGLISAVEYSPDLGFTEAEFLVVRSHLVREVTYFAKADKWFGIDGIMDAVNRSVAILSANDLTEAAELMSIPIETTDIISILEDIFGAIISIVAIIPGAGPVLAASLTVAWTVVKDTVPGMPVNAPINATVAEMAGELNKYLIKMQKAAEIQKLRLFANFGRLEAFSDGVVEGIISEDKFFSGLANADGSDKGRIHDVGVQVGDAAANAWLVYCYKRLFGVAHTVTSVLSFSDKRPVNPWDPAKGQYRYTWSMPCEYIDVCDLTVHTGFAIVDGTTSAPPIIMQKLFGADSPLTVFPIAFFAGFNGWQTLGPAWDTNWAAFPGTKMRKIPINRIGMPQWNALEMTDPPK</sequence>
<comment type="caution">
    <text evidence="1">The sequence shown here is derived from an EMBL/GenBank/DDBJ whole genome shotgun (WGS) entry which is preliminary data.</text>
</comment>
<dbReference type="Proteomes" id="UP000600865">
    <property type="component" value="Unassembled WGS sequence"/>
</dbReference>
<dbReference type="EMBL" id="BMYV01000002">
    <property type="protein sequence ID" value="GGX67293.1"/>
    <property type="molecule type" value="Genomic_DNA"/>
</dbReference>
<gene>
    <name evidence="1" type="ORF">GCM10011309_16200</name>
</gene>
<evidence type="ECO:0000313" key="2">
    <source>
        <dbReference type="Proteomes" id="UP000600865"/>
    </source>
</evidence>
<proteinExistence type="predicted"/>
<reference evidence="1 2" key="1">
    <citation type="journal article" date="2014" name="Int. J. Syst. Evol. Microbiol.">
        <title>Complete genome sequence of Corynebacterium casei LMG S-19264T (=DSM 44701T), isolated from a smear-ripened cheese.</title>
        <authorList>
            <consortium name="US DOE Joint Genome Institute (JGI-PGF)"/>
            <person name="Walter F."/>
            <person name="Albersmeier A."/>
            <person name="Kalinowski J."/>
            <person name="Ruckert C."/>
        </authorList>
    </citation>
    <scope>NUCLEOTIDE SEQUENCE [LARGE SCALE GENOMIC DNA]</scope>
    <source>
        <strain evidence="1 2">KCTC 23968</strain>
    </source>
</reference>
<keyword evidence="2" id="KW-1185">Reference proteome</keyword>
<accession>A0A918KKW0</accession>
<dbReference type="AlphaFoldDB" id="A0A918KKW0"/>